<evidence type="ECO:0000313" key="2">
    <source>
        <dbReference type="Proteomes" id="UP000078561"/>
    </source>
</evidence>
<dbReference type="EMBL" id="LT553674">
    <property type="protein sequence ID" value="SAM02143.1"/>
    <property type="molecule type" value="Genomic_DNA"/>
</dbReference>
<organism evidence="1">
    <name type="scientific">Absidia glauca</name>
    <name type="common">Pin mould</name>
    <dbReference type="NCBI Taxonomy" id="4829"/>
    <lineage>
        <taxon>Eukaryota</taxon>
        <taxon>Fungi</taxon>
        <taxon>Fungi incertae sedis</taxon>
        <taxon>Mucoromycota</taxon>
        <taxon>Mucoromycotina</taxon>
        <taxon>Mucoromycetes</taxon>
        <taxon>Mucorales</taxon>
        <taxon>Cunninghamellaceae</taxon>
        <taxon>Absidia</taxon>
    </lineage>
</organism>
<dbReference type="InParanoid" id="A0A163JUT5"/>
<dbReference type="Proteomes" id="UP000078561">
    <property type="component" value="Unassembled WGS sequence"/>
</dbReference>
<sequence length="146" mass="16357">MSFLFDSAMRERFQGLTKREGEASNATSKYRDNRLVSFLCMDSDVMYHQFLPLDPPNGGILSAWLSLFSVVGLNLDTSELTKTNIFVSTLNLSYDDDDDDNEDDDDDDGSPTVLYRKSALPSSNPNLITLLLLLYGKSLLPPHLEI</sequence>
<evidence type="ECO:0000313" key="1">
    <source>
        <dbReference type="EMBL" id="SAM02143.1"/>
    </source>
</evidence>
<gene>
    <name evidence="1" type="primary">ABSGL_07906.1 scaffold 9181</name>
</gene>
<reference evidence="1" key="1">
    <citation type="submission" date="2016-04" db="EMBL/GenBank/DDBJ databases">
        <authorList>
            <person name="Evans L.H."/>
            <person name="Alamgir A."/>
            <person name="Owens N."/>
            <person name="Weber N.D."/>
            <person name="Virtaneva K."/>
            <person name="Barbian K."/>
            <person name="Babar A."/>
            <person name="Rosenke K."/>
        </authorList>
    </citation>
    <scope>NUCLEOTIDE SEQUENCE [LARGE SCALE GENOMIC DNA]</scope>
    <source>
        <strain evidence="1">CBS 101.48</strain>
    </source>
</reference>
<keyword evidence="2" id="KW-1185">Reference proteome</keyword>
<dbReference type="AlphaFoldDB" id="A0A163JUT5"/>
<proteinExistence type="predicted"/>
<name>A0A163JUT5_ABSGL</name>
<accession>A0A163JUT5</accession>
<protein>
    <submittedName>
        <fullName evidence="1">Uncharacterized protein</fullName>
    </submittedName>
</protein>